<keyword evidence="1" id="KW-0393">Immunoglobulin domain</keyword>
<organism evidence="3 4">
    <name type="scientific">Haplochromis burtoni</name>
    <name type="common">Burton's mouthbrooder</name>
    <name type="synonym">Chromis burtoni</name>
    <dbReference type="NCBI Taxonomy" id="8153"/>
    <lineage>
        <taxon>Eukaryota</taxon>
        <taxon>Metazoa</taxon>
        <taxon>Chordata</taxon>
        <taxon>Craniata</taxon>
        <taxon>Vertebrata</taxon>
        <taxon>Euteleostomi</taxon>
        <taxon>Actinopterygii</taxon>
        <taxon>Neopterygii</taxon>
        <taxon>Teleostei</taxon>
        <taxon>Neoteleostei</taxon>
        <taxon>Acanthomorphata</taxon>
        <taxon>Ovalentaria</taxon>
        <taxon>Cichlomorphae</taxon>
        <taxon>Cichliformes</taxon>
        <taxon>Cichlidae</taxon>
        <taxon>African cichlids</taxon>
        <taxon>Pseudocrenilabrinae</taxon>
        <taxon>Haplochromini</taxon>
        <taxon>Haplochromis</taxon>
    </lineage>
</organism>
<dbReference type="InterPro" id="IPR013783">
    <property type="entry name" value="Ig-like_fold"/>
</dbReference>
<dbReference type="GeneTree" id="ENSGT01110000267173"/>
<evidence type="ECO:0000313" key="3">
    <source>
        <dbReference type="Ensembl" id="ENSHBUP00000019868.1"/>
    </source>
</evidence>
<dbReference type="CDD" id="cd00063">
    <property type="entry name" value="FN3"/>
    <property type="match status" value="1"/>
</dbReference>
<evidence type="ECO:0000256" key="1">
    <source>
        <dbReference type="ARBA" id="ARBA00023319"/>
    </source>
</evidence>
<dbReference type="InterPro" id="IPR036116">
    <property type="entry name" value="FN3_sf"/>
</dbReference>
<feature type="domain" description="Fibronectin type-III" evidence="2">
    <location>
        <begin position="54"/>
        <end position="151"/>
    </location>
</feature>
<proteinExistence type="predicted"/>
<reference evidence="3" key="2">
    <citation type="submission" date="2025-09" db="UniProtKB">
        <authorList>
            <consortium name="Ensembl"/>
        </authorList>
    </citation>
    <scope>IDENTIFICATION</scope>
</reference>
<dbReference type="Pfam" id="PF00041">
    <property type="entry name" value="fn3"/>
    <property type="match status" value="1"/>
</dbReference>
<dbReference type="STRING" id="8153.ENSHBUP00000019868"/>
<dbReference type="Ensembl" id="ENSHBUT00000035684.1">
    <property type="protein sequence ID" value="ENSHBUP00000019868.1"/>
    <property type="gene ID" value="ENSHBUG00000022098.1"/>
</dbReference>
<dbReference type="AlphaFoldDB" id="A0A3Q2W3G7"/>
<dbReference type="GO" id="GO:0045214">
    <property type="term" value="P:sarcomere organization"/>
    <property type="evidence" value="ECO:0007669"/>
    <property type="project" value="TreeGrafter"/>
</dbReference>
<evidence type="ECO:0000313" key="4">
    <source>
        <dbReference type="Proteomes" id="UP000264840"/>
    </source>
</evidence>
<dbReference type="FunFam" id="2.60.40.10:FF:000003">
    <property type="entry name" value="Titin isoform E"/>
    <property type="match status" value="1"/>
</dbReference>
<dbReference type="Proteomes" id="UP000264840">
    <property type="component" value="Unplaced"/>
</dbReference>
<dbReference type="SUPFAM" id="SSF49265">
    <property type="entry name" value="Fibronectin type III"/>
    <property type="match status" value="1"/>
</dbReference>
<dbReference type="PANTHER" id="PTHR14340:SF13">
    <property type="entry name" value="TITIN"/>
    <property type="match status" value="1"/>
</dbReference>
<keyword evidence="4" id="KW-1185">Reference proteome</keyword>
<dbReference type="PANTHER" id="PTHR14340">
    <property type="entry name" value="MICROFIBRIL-ASSOCIATED GLYCOPROTEIN 3"/>
    <property type="match status" value="1"/>
</dbReference>
<reference evidence="3" key="1">
    <citation type="submission" date="2025-08" db="UniProtKB">
        <authorList>
            <consortium name="Ensembl"/>
        </authorList>
    </citation>
    <scope>IDENTIFICATION</scope>
</reference>
<name>A0A3Q2W3G7_HAPBU</name>
<dbReference type="InterPro" id="IPR003961">
    <property type="entry name" value="FN3_dom"/>
</dbReference>
<dbReference type="SMART" id="SM00060">
    <property type="entry name" value="FN3"/>
    <property type="match status" value="1"/>
</dbReference>
<dbReference type="GO" id="GO:0008307">
    <property type="term" value="F:structural constituent of muscle"/>
    <property type="evidence" value="ECO:0007669"/>
    <property type="project" value="TreeGrafter"/>
</dbReference>
<dbReference type="GO" id="GO:0048738">
    <property type="term" value="P:cardiac muscle tissue development"/>
    <property type="evidence" value="ECO:0007669"/>
    <property type="project" value="TreeGrafter"/>
</dbReference>
<dbReference type="Gene3D" id="2.60.40.10">
    <property type="entry name" value="Immunoglobulins"/>
    <property type="match status" value="1"/>
</dbReference>
<accession>A0A3Q2W3G7</accession>
<protein>
    <recommendedName>
        <fullName evidence="2">Fibronectin type-III domain-containing protein</fullName>
    </recommendedName>
</protein>
<dbReference type="PROSITE" id="PS50853">
    <property type="entry name" value="FN3"/>
    <property type="match status" value="1"/>
</dbReference>
<evidence type="ECO:0000259" key="2">
    <source>
        <dbReference type="PROSITE" id="PS50853"/>
    </source>
</evidence>
<sequence length="173" mass="19441">PRTQSLWFGPVLRMMEVARSLVTMLRPCGYQETLGYAATQVARMCLRRSTQLLAWRETCSTSSELLLKLASIYWDAPLIDGGFEITHYIVQKRDTERKAWSTVSTNCNKTSFKVPDLDAGRSYCFRVAAVNQLGTGEFCETDDSVRATGGLDHNRLCTWILVTDTTKTTATLN</sequence>
<dbReference type="PRINTS" id="PR00014">
    <property type="entry name" value="FNTYPEIII"/>
</dbReference>
<dbReference type="GO" id="GO:0031430">
    <property type="term" value="C:M band"/>
    <property type="evidence" value="ECO:0007669"/>
    <property type="project" value="TreeGrafter"/>
</dbReference>